<evidence type="ECO:0000313" key="1">
    <source>
        <dbReference type="EMBL" id="SIT38771.1"/>
    </source>
</evidence>
<dbReference type="EMBL" id="CYGX02000017">
    <property type="protein sequence ID" value="SIT38771.1"/>
    <property type="molecule type" value="Genomic_DNA"/>
</dbReference>
<dbReference type="STRING" id="1247936.BN2475_170051"/>
<gene>
    <name evidence="1" type="ORF">BN2475_170051</name>
</gene>
<accession>A0A1N7RUJ5</accession>
<proteinExistence type="predicted"/>
<sequence length="115" mass="13442">MRLQIQFPDTFPLHGIERDAFEAKLRTALHYVFDGSRVRQLAEQVDARRPFEPSDVLQVRRIDDEQVFEQCMTLDRCRFDDMSMALRRVVTRAIGTRSALSRPSPALRGHRRSAR</sequence>
<evidence type="ECO:0000313" key="2">
    <source>
        <dbReference type="Proteomes" id="UP000187012"/>
    </source>
</evidence>
<keyword evidence="2" id="KW-1185">Reference proteome</keyword>
<protein>
    <submittedName>
        <fullName evidence="1">Uncharacterized protein</fullName>
    </submittedName>
</protein>
<name>A0A1N7RUJ5_9BURK</name>
<dbReference type="AlphaFoldDB" id="A0A1N7RUJ5"/>
<organism evidence="1 2">
    <name type="scientific">Paraburkholderia ribeironis</name>
    <dbReference type="NCBI Taxonomy" id="1247936"/>
    <lineage>
        <taxon>Bacteria</taxon>
        <taxon>Pseudomonadati</taxon>
        <taxon>Pseudomonadota</taxon>
        <taxon>Betaproteobacteria</taxon>
        <taxon>Burkholderiales</taxon>
        <taxon>Burkholderiaceae</taxon>
        <taxon>Paraburkholderia</taxon>
    </lineage>
</organism>
<dbReference type="Proteomes" id="UP000187012">
    <property type="component" value="Unassembled WGS sequence"/>
</dbReference>
<reference evidence="1 2" key="1">
    <citation type="submission" date="2016-12" db="EMBL/GenBank/DDBJ databases">
        <authorList>
            <person name="Song W.-J."/>
            <person name="Kurnit D.M."/>
        </authorList>
    </citation>
    <scope>NUCLEOTIDE SEQUENCE [LARGE SCALE GENOMIC DNA]</scope>
    <source>
        <strain evidence="1 2">STM7296</strain>
    </source>
</reference>